<evidence type="ECO:0000313" key="2">
    <source>
        <dbReference type="EMBL" id="ADI16277.1"/>
    </source>
</evidence>
<evidence type="ECO:0008006" key="3">
    <source>
        <dbReference type="Google" id="ProtNLM"/>
    </source>
</evidence>
<reference evidence="2" key="1">
    <citation type="journal article" date="2011" name="Environ. Microbiol.">
        <title>Time-series analyses of Monterey Bay coastal microbial picoplankton using a 'genome proxy' microarray.</title>
        <authorList>
            <person name="Rich V.I."/>
            <person name="Pham V.D."/>
            <person name="Eppley J."/>
            <person name="Shi Y."/>
            <person name="DeLong E.F."/>
        </authorList>
    </citation>
    <scope>NUCLEOTIDE SEQUENCE</scope>
</reference>
<evidence type="ECO:0000256" key="1">
    <source>
        <dbReference type="SAM" id="Phobius"/>
    </source>
</evidence>
<feature type="transmembrane region" description="Helical" evidence="1">
    <location>
        <begin position="20"/>
        <end position="43"/>
    </location>
</feature>
<feature type="transmembrane region" description="Helical" evidence="1">
    <location>
        <begin position="95"/>
        <end position="113"/>
    </location>
</feature>
<proteinExistence type="predicted"/>
<protein>
    <recommendedName>
        <fullName evidence="3">Transmembrane protein (PGPGW)</fullName>
    </recommendedName>
</protein>
<sequence length="143" mass="16467">MEISLLNSLLQIFEAYKVLIIWFGSLSLFIFLFSLASIKWLVALIPEDYFINDKTSKMDSSKPVIWYLVLILKNIIGYSLIFGGIMMLILPGQGLFTIIIGLMLSNYPGKYFIERRFIAIPSILKTINWLREKSNKPPLSLTR</sequence>
<name>E0XPD6_9BACT</name>
<dbReference type="EMBL" id="GU474833">
    <property type="protein sequence ID" value="ADI16277.1"/>
    <property type="molecule type" value="Genomic_DNA"/>
</dbReference>
<keyword evidence="1" id="KW-0812">Transmembrane</keyword>
<keyword evidence="1" id="KW-0472">Membrane</keyword>
<organism evidence="2">
    <name type="scientific">uncultured bacterium HF0010_16H03</name>
    <dbReference type="NCBI Taxonomy" id="710811"/>
    <lineage>
        <taxon>Bacteria</taxon>
        <taxon>environmental samples</taxon>
    </lineage>
</organism>
<accession>E0XPD6</accession>
<keyword evidence="1" id="KW-1133">Transmembrane helix</keyword>
<feature type="transmembrane region" description="Helical" evidence="1">
    <location>
        <begin position="64"/>
        <end position="89"/>
    </location>
</feature>
<dbReference type="AlphaFoldDB" id="E0XPD6"/>